<gene>
    <name evidence="1" type="ORF">OENI_0835</name>
</gene>
<dbReference type="AlphaFoldDB" id="A0AAQ2USP7"/>
<proteinExistence type="predicted"/>
<protein>
    <submittedName>
        <fullName evidence="1">Uncharacterized protein</fullName>
    </submittedName>
</protein>
<dbReference type="EMBL" id="LR031358">
    <property type="protein sequence ID" value="VDB97950.1"/>
    <property type="molecule type" value="Genomic_DNA"/>
</dbReference>
<name>A0AAQ2USP7_OENOE</name>
<organism evidence="1 2">
    <name type="scientific">Oenococcus oeni</name>
    <name type="common">Leuconostoc oenos</name>
    <dbReference type="NCBI Taxonomy" id="1247"/>
    <lineage>
        <taxon>Bacteria</taxon>
        <taxon>Bacillati</taxon>
        <taxon>Bacillota</taxon>
        <taxon>Bacilli</taxon>
        <taxon>Lactobacillales</taxon>
        <taxon>Lactobacillaceae</taxon>
        <taxon>Oenococcus</taxon>
    </lineage>
</organism>
<dbReference type="Proteomes" id="UP000294726">
    <property type="component" value="Chromosome"/>
</dbReference>
<evidence type="ECO:0000313" key="1">
    <source>
        <dbReference type="EMBL" id="VDB97950.1"/>
    </source>
</evidence>
<evidence type="ECO:0000313" key="2">
    <source>
        <dbReference type="Proteomes" id="UP000294726"/>
    </source>
</evidence>
<reference evidence="1 2" key="1">
    <citation type="submission" date="2018-08" db="EMBL/GenBank/DDBJ databases">
        <authorList>
            <person name="Lorentzen P. G. S. M."/>
        </authorList>
    </citation>
    <scope>NUCLEOTIDE SEQUENCE [LARGE SCALE GENOMIC DNA]</scope>
    <source>
        <strain evidence="1 2">CRBO_1381</strain>
    </source>
</reference>
<sequence length="39" mass="4603">MSVSKCNLILMTHINQLHLIWVKISMAKNLNNIYFPFLI</sequence>
<accession>A0AAQ2USP7</accession>